<comment type="caution">
    <text evidence="1">The sequence shown here is derived from an EMBL/GenBank/DDBJ whole genome shotgun (WGS) entry which is preliminary data.</text>
</comment>
<dbReference type="InterPro" id="IPR011990">
    <property type="entry name" value="TPR-like_helical_dom_sf"/>
</dbReference>
<accession>A0ABX0KV72</accession>
<reference evidence="1 2" key="1">
    <citation type="submission" date="2020-03" db="EMBL/GenBank/DDBJ databases">
        <title>Draft genome sequence of environmentally isolated violet-colored cultures.</title>
        <authorList>
            <person name="Wilson H.S."/>
        </authorList>
    </citation>
    <scope>NUCLEOTIDE SEQUENCE [LARGE SCALE GENOMIC DNA]</scope>
    <source>
        <strain evidence="1 2">HSC-16F04</strain>
    </source>
</reference>
<organism evidence="1 2">
    <name type="scientific">Iodobacter violaceini</name>
    <dbReference type="NCBI Taxonomy" id="3044271"/>
    <lineage>
        <taxon>Bacteria</taxon>
        <taxon>Pseudomonadati</taxon>
        <taxon>Pseudomonadota</taxon>
        <taxon>Betaproteobacteria</taxon>
        <taxon>Neisseriales</taxon>
        <taxon>Chitinibacteraceae</taxon>
        <taxon>Iodobacter</taxon>
    </lineage>
</organism>
<evidence type="ECO:0000313" key="2">
    <source>
        <dbReference type="Proteomes" id="UP000712570"/>
    </source>
</evidence>
<name>A0ABX0KV72_9NEIS</name>
<dbReference type="InterPro" id="IPR006597">
    <property type="entry name" value="Sel1-like"/>
</dbReference>
<dbReference type="PANTHER" id="PTHR11102">
    <property type="entry name" value="SEL-1-LIKE PROTEIN"/>
    <property type="match status" value="1"/>
</dbReference>
<dbReference type="InterPro" id="IPR050767">
    <property type="entry name" value="Sel1_AlgK"/>
</dbReference>
<dbReference type="Proteomes" id="UP000712570">
    <property type="component" value="Unassembled WGS sequence"/>
</dbReference>
<proteinExistence type="predicted"/>
<dbReference type="Gene3D" id="1.25.40.10">
    <property type="entry name" value="Tetratricopeptide repeat domain"/>
    <property type="match status" value="1"/>
</dbReference>
<gene>
    <name evidence="1" type="ORF">HA050_21230</name>
</gene>
<dbReference type="SMART" id="SM00671">
    <property type="entry name" value="SEL1"/>
    <property type="match status" value="2"/>
</dbReference>
<dbReference type="SUPFAM" id="SSF81901">
    <property type="entry name" value="HCP-like"/>
    <property type="match status" value="1"/>
</dbReference>
<protein>
    <submittedName>
        <fullName evidence="1">Sel1 repeat family protein</fullName>
    </submittedName>
</protein>
<dbReference type="Pfam" id="PF08238">
    <property type="entry name" value="Sel1"/>
    <property type="match status" value="2"/>
</dbReference>
<sequence length="328" mass="36961">MWIVVSLSNRDKITEALPYAKIALEHAEIADDDHIVALLNIIFKHPEFTPSFVEAVKQSALSRETIAARILYALFCDQGLHGFERNPAIAGQWFQDAQQADPQNRIWDEIISAFTEAKDYLPAALLAHKGQELNNDSASFQLAYLYDEGLGVKQDTERAIELYQKLTDSCQLEAQSNLFVIFRQRLNACRTKDERHAMEKKTLDAIIQVEQLGSDNASYTLHRLCSTLHTPEIIAQILPRLQEEATQGVPEAMAALAAIFGSKKKGHYHYHNSVLWLMACEACDPENPLLEEVKETVFENSFFGRIKLAWVQAGIEPHQLPGADNNMV</sequence>
<keyword evidence="2" id="KW-1185">Reference proteome</keyword>
<dbReference type="PANTHER" id="PTHR11102:SF160">
    <property type="entry name" value="ERAD-ASSOCIATED E3 UBIQUITIN-PROTEIN LIGASE COMPONENT HRD3"/>
    <property type="match status" value="1"/>
</dbReference>
<dbReference type="RefSeq" id="WP_166830451.1">
    <property type="nucleotide sequence ID" value="NZ_JAAOLX010000020.1"/>
</dbReference>
<evidence type="ECO:0000313" key="1">
    <source>
        <dbReference type="EMBL" id="NHQ88625.1"/>
    </source>
</evidence>
<dbReference type="EMBL" id="JAAOLX010000020">
    <property type="protein sequence ID" value="NHQ88625.1"/>
    <property type="molecule type" value="Genomic_DNA"/>
</dbReference>